<organism evidence="3 4">
    <name type="scientific">Lentzea guizhouensis</name>
    <dbReference type="NCBI Taxonomy" id="1586287"/>
    <lineage>
        <taxon>Bacteria</taxon>
        <taxon>Bacillati</taxon>
        <taxon>Actinomycetota</taxon>
        <taxon>Actinomycetes</taxon>
        <taxon>Pseudonocardiales</taxon>
        <taxon>Pseudonocardiaceae</taxon>
        <taxon>Lentzea</taxon>
    </lineage>
</organism>
<accession>A0A1B2HBW2</accession>
<reference evidence="3 4" key="1">
    <citation type="submission" date="2016-07" db="EMBL/GenBank/DDBJ databases">
        <title>Complete genome sequence of the Lentzea guizhouensis DHS C013.</title>
        <authorList>
            <person name="Cao C."/>
        </authorList>
    </citation>
    <scope>NUCLEOTIDE SEQUENCE [LARGE SCALE GENOMIC DNA]</scope>
    <source>
        <strain evidence="3 4">DHS C013</strain>
    </source>
</reference>
<evidence type="ECO:0000259" key="2">
    <source>
        <dbReference type="PROSITE" id="PS50966"/>
    </source>
</evidence>
<dbReference type="AlphaFoldDB" id="A0A1B2HBW2"/>
<dbReference type="EMBL" id="CP016793">
    <property type="protein sequence ID" value="ANZ35215.1"/>
    <property type="molecule type" value="Genomic_DNA"/>
</dbReference>
<keyword evidence="4" id="KW-1185">Reference proteome</keyword>
<name>A0A1B2HBW2_9PSEU</name>
<dbReference type="KEGG" id="led:BBK82_03155"/>
<dbReference type="OrthoDB" id="3697992at2"/>
<dbReference type="Pfam" id="PF04434">
    <property type="entry name" value="SWIM"/>
    <property type="match status" value="1"/>
</dbReference>
<gene>
    <name evidence="3" type="ORF">BBK82_03155</name>
</gene>
<sequence>MTVTQTTTKCICGRTLRAAKSVARGYGPRCFAKIQQAAKVVDLAAYKANQVAKAQELIELRAIVRTAPTAFAAVSSDGTATYATDVAAHTCTCKAGERGIRCYHLAAAQILAAA</sequence>
<feature type="domain" description="SWIM-type" evidence="2">
    <location>
        <begin position="82"/>
        <end position="113"/>
    </location>
</feature>
<dbReference type="RefSeq" id="WP_065913631.1">
    <property type="nucleotide sequence ID" value="NZ_CP016793.1"/>
</dbReference>
<dbReference type="STRING" id="1586287.BBK82_03155"/>
<keyword evidence="1" id="KW-0863">Zinc-finger</keyword>
<dbReference type="Pfam" id="PF19474">
    <property type="entry name" value="DUF6011"/>
    <property type="match status" value="1"/>
</dbReference>
<keyword evidence="1" id="KW-0479">Metal-binding</keyword>
<evidence type="ECO:0000313" key="4">
    <source>
        <dbReference type="Proteomes" id="UP000093053"/>
    </source>
</evidence>
<evidence type="ECO:0000313" key="3">
    <source>
        <dbReference type="EMBL" id="ANZ35215.1"/>
    </source>
</evidence>
<keyword evidence="1" id="KW-0862">Zinc</keyword>
<dbReference type="InterPro" id="IPR046053">
    <property type="entry name" value="DUF6011"/>
</dbReference>
<protein>
    <recommendedName>
        <fullName evidence="2">SWIM-type domain-containing protein</fullName>
    </recommendedName>
</protein>
<dbReference type="InterPro" id="IPR007527">
    <property type="entry name" value="Znf_SWIM"/>
</dbReference>
<dbReference type="PROSITE" id="PS50966">
    <property type="entry name" value="ZF_SWIM"/>
    <property type="match status" value="1"/>
</dbReference>
<proteinExistence type="predicted"/>
<dbReference type="Proteomes" id="UP000093053">
    <property type="component" value="Chromosome"/>
</dbReference>
<evidence type="ECO:0000256" key="1">
    <source>
        <dbReference type="PROSITE-ProRule" id="PRU00325"/>
    </source>
</evidence>
<dbReference type="GO" id="GO:0008270">
    <property type="term" value="F:zinc ion binding"/>
    <property type="evidence" value="ECO:0007669"/>
    <property type="project" value="UniProtKB-KW"/>
</dbReference>